<dbReference type="InterPro" id="IPR030678">
    <property type="entry name" value="Peptide/Ni-bd"/>
</dbReference>
<dbReference type="Gene3D" id="3.40.190.10">
    <property type="entry name" value="Periplasmic binding protein-like II"/>
    <property type="match status" value="1"/>
</dbReference>
<dbReference type="CDD" id="cd00995">
    <property type="entry name" value="PBP2_NikA_DppA_OppA_like"/>
    <property type="match status" value="1"/>
</dbReference>
<organism evidence="4 5">
    <name type="scientific">Candidatus Lachnoclostridium stercoravium</name>
    <dbReference type="NCBI Taxonomy" id="2838633"/>
    <lineage>
        <taxon>Bacteria</taxon>
        <taxon>Bacillati</taxon>
        <taxon>Bacillota</taxon>
        <taxon>Clostridia</taxon>
        <taxon>Lachnospirales</taxon>
        <taxon>Lachnospiraceae</taxon>
    </lineage>
</organism>
<dbReference type="SUPFAM" id="SSF53850">
    <property type="entry name" value="Periplasmic binding protein-like II"/>
    <property type="match status" value="1"/>
</dbReference>
<dbReference type="InterPro" id="IPR000914">
    <property type="entry name" value="SBP_5_dom"/>
</dbReference>
<feature type="region of interest" description="Disordered" evidence="1">
    <location>
        <begin position="41"/>
        <end position="61"/>
    </location>
</feature>
<dbReference type="GO" id="GO:0042597">
    <property type="term" value="C:periplasmic space"/>
    <property type="evidence" value="ECO:0007669"/>
    <property type="project" value="UniProtKB-ARBA"/>
</dbReference>
<dbReference type="Pfam" id="PF00496">
    <property type="entry name" value="SBP_bac_5"/>
    <property type="match status" value="1"/>
</dbReference>
<dbReference type="EMBL" id="DWZA01000020">
    <property type="protein sequence ID" value="HJA70366.1"/>
    <property type="molecule type" value="Genomic_DNA"/>
</dbReference>
<dbReference type="AlphaFoldDB" id="A0A9D2HEY5"/>
<protein>
    <submittedName>
        <fullName evidence="4">ABC transporter substrate-binding protein</fullName>
    </submittedName>
</protein>
<dbReference type="GO" id="GO:0015833">
    <property type="term" value="P:peptide transport"/>
    <property type="evidence" value="ECO:0007669"/>
    <property type="project" value="TreeGrafter"/>
</dbReference>
<evidence type="ECO:0000256" key="1">
    <source>
        <dbReference type="SAM" id="MobiDB-lite"/>
    </source>
</evidence>
<feature type="chain" id="PRO_5039697394" evidence="2">
    <location>
        <begin position="23"/>
        <end position="520"/>
    </location>
</feature>
<dbReference type="Gene3D" id="3.90.76.10">
    <property type="entry name" value="Dipeptide-binding Protein, Domain 1"/>
    <property type="match status" value="1"/>
</dbReference>
<dbReference type="Proteomes" id="UP000823900">
    <property type="component" value="Unassembled WGS sequence"/>
</dbReference>
<dbReference type="Gene3D" id="3.10.105.10">
    <property type="entry name" value="Dipeptide-binding Protein, Domain 3"/>
    <property type="match status" value="1"/>
</dbReference>
<name>A0A9D2HEY5_9FIRM</name>
<feature type="domain" description="Solute-binding protein family 5" evidence="3">
    <location>
        <begin position="78"/>
        <end position="430"/>
    </location>
</feature>
<dbReference type="PROSITE" id="PS51257">
    <property type="entry name" value="PROKAR_LIPOPROTEIN"/>
    <property type="match status" value="1"/>
</dbReference>
<dbReference type="GO" id="GO:1904680">
    <property type="term" value="F:peptide transmembrane transporter activity"/>
    <property type="evidence" value="ECO:0007669"/>
    <property type="project" value="TreeGrafter"/>
</dbReference>
<dbReference type="InterPro" id="IPR039424">
    <property type="entry name" value="SBP_5"/>
</dbReference>
<dbReference type="PIRSF" id="PIRSF002741">
    <property type="entry name" value="MppA"/>
    <property type="match status" value="1"/>
</dbReference>
<evidence type="ECO:0000313" key="5">
    <source>
        <dbReference type="Proteomes" id="UP000823900"/>
    </source>
</evidence>
<reference evidence="4" key="2">
    <citation type="submission" date="2021-04" db="EMBL/GenBank/DDBJ databases">
        <authorList>
            <person name="Gilroy R."/>
        </authorList>
    </citation>
    <scope>NUCLEOTIDE SEQUENCE</scope>
    <source>
        <strain evidence="4">CHK178-16964</strain>
    </source>
</reference>
<proteinExistence type="predicted"/>
<sequence length="520" mass="57263">MRKLKKAISVALAITVAVSLMAGCGGGSSSEPEVKDTLTVAITGDPPTLDPHESSTSSSVNNLNPVYETLVRYDENGEIVPCLATEWERLDDLRWQFKLREGVKFHNGETMTANDVLFSLKRATGPEGAKVAYIMSAIDADNCEVVDDNTIIIATHEPFSPLIGYLPYIGAVVVSEKEFTEDPEGAALNPVGTGPFKFVSWTKNDRCVYERNEDYWGEKPAYKNLIIRTIVEANSRVIELESGNIDIALDIPANDVERLDSAEDTNVLKQASTVVEYLCMNVTKAPLDDVRVRQAIDWALDEQAILDAVWRGNAQYSPTTVTPVMKYYDDSDTDCRYDPEKAKELLAEAGVSDLHFTLSIAENANRLNAATIIQSMLAEVGITIEIQSYESGTFYDMVDAGETEMIIVGFGAVGFPEPDNNIYGPFHSKQIPTNNMGFYSDPALDEMLDAQRTTDDGPEREEIIKNIQKYLRENLPVVPIANTQQVVGVRSDVQGFTPTPAASHFYDKVYFGTAEGTTAE</sequence>
<dbReference type="GO" id="GO:0043190">
    <property type="term" value="C:ATP-binding cassette (ABC) transporter complex"/>
    <property type="evidence" value="ECO:0007669"/>
    <property type="project" value="InterPro"/>
</dbReference>
<keyword evidence="2" id="KW-0732">Signal</keyword>
<evidence type="ECO:0000313" key="4">
    <source>
        <dbReference type="EMBL" id="HJA70366.1"/>
    </source>
</evidence>
<evidence type="ECO:0000256" key="2">
    <source>
        <dbReference type="SAM" id="SignalP"/>
    </source>
</evidence>
<dbReference type="PANTHER" id="PTHR30290">
    <property type="entry name" value="PERIPLASMIC BINDING COMPONENT OF ABC TRANSPORTER"/>
    <property type="match status" value="1"/>
</dbReference>
<feature type="signal peptide" evidence="2">
    <location>
        <begin position="1"/>
        <end position="22"/>
    </location>
</feature>
<evidence type="ECO:0000259" key="3">
    <source>
        <dbReference type="Pfam" id="PF00496"/>
    </source>
</evidence>
<accession>A0A9D2HEY5</accession>
<reference evidence="4" key="1">
    <citation type="journal article" date="2021" name="PeerJ">
        <title>Extensive microbial diversity within the chicken gut microbiome revealed by metagenomics and culture.</title>
        <authorList>
            <person name="Gilroy R."/>
            <person name="Ravi A."/>
            <person name="Getino M."/>
            <person name="Pursley I."/>
            <person name="Horton D.L."/>
            <person name="Alikhan N.F."/>
            <person name="Baker D."/>
            <person name="Gharbi K."/>
            <person name="Hall N."/>
            <person name="Watson M."/>
            <person name="Adriaenssens E.M."/>
            <person name="Foster-Nyarko E."/>
            <person name="Jarju S."/>
            <person name="Secka A."/>
            <person name="Antonio M."/>
            <person name="Oren A."/>
            <person name="Chaudhuri R.R."/>
            <person name="La Ragione R."/>
            <person name="Hildebrand F."/>
            <person name="Pallen M.J."/>
        </authorList>
    </citation>
    <scope>NUCLEOTIDE SEQUENCE</scope>
    <source>
        <strain evidence="4">CHK178-16964</strain>
    </source>
</reference>
<gene>
    <name evidence="4" type="ORF">IAA07_02140</name>
</gene>
<comment type="caution">
    <text evidence="4">The sequence shown here is derived from an EMBL/GenBank/DDBJ whole genome shotgun (WGS) entry which is preliminary data.</text>
</comment>